<accession>Q0YQS6</accession>
<sequence length="206" mass="23187">MTFSDYDSAPANEHAMMSDPHLFFAEVSLDISRGRCESGIEKLQPYIDHFPDSYLFCLLYAKAQRGLENYALAGEYLRKCCTIAPANQVAWQELVELQAIIAAQDPGTPETMFDPVTDELEKLTAALMEFEPVKTTENADPTPLLEQKQPFSDDMAIAVPTETLATLFTAQGAYKKAIRIYTMLILLKPQNAEHYQQEIDSLLERL</sequence>
<dbReference type="RefSeq" id="WP_006366707.1">
    <property type="nucleotide sequence ID" value="NZ_AASE01000015.1"/>
</dbReference>
<evidence type="ECO:0000313" key="1">
    <source>
        <dbReference type="EMBL" id="EAT58649.1"/>
    </source>
</evidence>
<dbReference type="Proteomes" id="UP000004162">
    <property type="component" value="Unassembled WGS sequence"/>
</dbReference>
<dbReference type="EMBL" id="AASE01000015">
    <property type="protein sequence ID" value="EAT58649.1"/>
    <property type="molecule type" value="Genomic_DNA"/>
</dbReference>
<dbReference type="AlphaFoldDB" id="Q0YQS6"/>
<reference evidence="1 2" key="2">
    <citation type="submission" date="2006-07" db="EMBL/GenBank/DDBJ databases">
        <title>Sequencing of the draft genome and assembly of Chlorobium ferroxidans DSM 13031.</title>
        <authorList>
            <consortium name="US DOE Joint Genome Institute (JGI-PGF)"/>
            <person name="Copeland A."/>
            <person name="Lucas S."/>
            <person name="Lapidus A."/>
            <person name="Barry K."/>
            <person name="Glavina del Rio T."/>
            <person name="Dalin E."/>
            <person name="Tice H."/>
            <person name="Bruce D."/>
            <person name="Pitluck S."/>
            <person name="Richardson P."/>
        </authorList>
    </citation>
    <scope>NUCLEOTIDE SEQUENCE [LARGE SCALE GENOMIC DNA]</scope>
    <source>
        <strain evidence="1 2">DSM 13031</strain>
    </source>
</reference>
<dbReference type="Gene3D" id="1.25.40.10">
    <property type="entry name" value="Tetratricopeptide repeat domain"/>
    <property type="match status" value="1"/>
</dbReference>
<name>Q0YQS6_9CHLB</name>
<comment type="caution">
    <text evidence="1">The sequence shown here is derived from an EMBL/GenBank/DDBJ whole genome shotgun (WGS) entry which is preliminary data.</text>
</comment>
<keyword evidence="2" id="KW-1185">Reference proteome</keyword>
<proteinExistence type="predicted"/>
<dbReference type="InterPro" id="IPR011990">
    <property type="entry name" value="TPR-like_helical_dom_sf"/>
</dbReference>
<evidence type="ECO:0008006" key="3">
    <source>
        <dbReference type="Google" id="ProtNLM"/>
    </source>
</evidence>
<protein>
    <recommendedName>
        <fullName evidence="3">TPR repeat</fullName>
    </recommendedName>
</protein>
<gene>
    <name evidence="1" type="ORF">CferDRAFT_0623</name>
</gene>
<reference evidence="1 2" key="1">
    <citation type="submission" date="2006-07" db="EMBL/GenBank/DDBJ databases">
        <title>Annotation of the draft genome assembly of Chlorobium ferroxidans DSM 13031.</title>
        <authorList>
            <consortium name="US DOE Joint Genome Institute (JGI-ORNL)"/>
            <person name="Larimer F."/>
            <person name="Land M."/>
            <person name="Hauser L."/>
        </authorList>
    </citation>
    <scope>NUCLEOTIDE SEQUENCE [LARGE SCALE GENOMIC DNA]</scope>
    <source>
        <strain evidence="1 2">DSM 13031</strain>
    </source>
</reference>
<organism evidence="1 2">
    <name type="scientific">Chlorobium ferrooxidans DSM 13031</name>
    <dbReference type="NCBI Taxonomy" id="377431"/>
    <lineage>
        <taxon>Bacteria</taxon>
        <taxon>Pseudomonadati</taxon>
        <taxon>Chlorobiota</taxon>
        <taxon>Chlorobiia</taxon>
        <taxon>Chlorobiales</taxon>
        <taxon>Chlorobiaceae</taxon>
        <taxon>Chlorobium/Pelodictyon group</taxon>
        <taxon>Chlorobium</taxon>
    </lineage>
</organism>
<dbReference type="SUPFAM" id="SSF48452">
    <property type="entry name" value="TPR-like"/>
    <property type="match status" value="1"/>
</dbReference>
<evidence type="ECO:0000313" key="2">
    <source>
        <dbReference type="Proteomes" id="UP000004162"/>
    </source>
</evidence>